<evidence type="ECO:0000313" key="1">
    <source>
        <dbReference type="EMBL" id="MBO0514664.1"/>
    </source>
</evidence>
<comment type="caution">
    <text evidence="1">The sequence shown here is derived from an EMBL/GenBank/DDBJ whole genome shotgun (WGS) entry which is preliminary data.</text>
</comment>
<reference evidence="1" key="1">
    <citation type="submission" date="2021-03" db="EMBL/GenBank/DDBJ databases">
        <title>Streptomyces poriferae sp. nov., a novel marine sponge-derived Actinobacteria species with anti-MRSA activity.</title>
        <authorList>
            <person name="Sandoval-Powers M."/>
            <person name="Kralova S."/>
            <person name="Nguyen G.-S."/>
            <person name="Fawwal D."/>
            <person name="Degnes K."/>
            <person name="Klinkenberg G."/>
            <person name="Sletta H."/>
            <person name="Wentzel A."/>
            <person name="Liles M.R."/>
        </authorList>
    </citation>
    <scope>NUCLEOTIDE SEQUENCE</scope>
    <source>
        <strain evidence="1">DSM 41794</strain>
    </source>
</reference>
<evidence type="ECO:0000313" key="2">
    <source>
        <dbReference type="Proteomes" id="UP000664167"/>
    </source>
</evidence>
<dbReference type="Proteomes" id="UP000664167">
    <property type="component" value="Unassembled WGS sequence"/>
</dbReference>
<accession>A0A939FAF4</accession>
<dbReference type="EMBL" id="JAFLRJ010000220">
    <property type="protein sequence ID" value="MBO0514664.1"/>
    <property type="molecule type" value="Genomic_DNA"/>
</dbReference>
<keyword evidence="2" id="KW-1185">Reference proteome</keyword>
<dbReference type="AlphaFoldDB" id="A0A939FAF4"/>
<gene>
    <name evidence="1" type="ORF">J0695_23115</name>
</gene>
<sequence length="82" mass="9080">MVVDAEGVSFEHQGQTADFPWHHIQTVHYKAGPVGTVLMVAVVFPDGRFFEGMVSARNAATLQEWFTEIAPVLGYYLAARGR</sequence>
<organism evidence="1 2">
    <name type="scientific">Streptomyces beijiangensis</name>
    <dbReference type="NCBI Taxonomy" id="163361"/>
    <lineage>
        <taxon>Bacteria</taxon>
        <taxon>Bacillati</taxon>
        <taxon>Actinomycetota</taxon>
        <taxon>Actinomycetes</taxon>
        <taxon>Kitasatosporales</taxon>
        <taxon>Streptomycetaceae</taxon>
        <taxon>Streptomyces</taxon>
    </lineage>
</organism>
<proteinExistence type="predicted"/>
<protein>
    <submittedName>
        <fullName evidence="1">Uncharacterized protein</fullName>
    </submittedName>
</protein>
<name>A0A939FAF4_9ACTN</name>